<gene>
    <name evidence="1" type="primary">RvY_11577-1</name>
    <name evidence="1" type="synonym">RvY_11577.1</name>
    <name evidence="1" type="ORF">RvY_11577</name>
</gene>
<evidence type="ECO:0000313" key="2">
    <source>
        <dbReference type="Proteomes" id="UP000186922"/>
    </source>
</evidence>
<dbReference type="AlphaFoldDB" id="A0A1D1VIZ8"/>
<comment type="caution">
    <text evidence="1">The sequence shown here is derived from an EMBL/GenBank/DDBJ whole genome shotgun (WGS) entry which is preliminary data.</text>
</comment>
<dbReference type="EMBL" id="BDGG01000006">
    <property type="protein sequence ID" value="GAV00776.1"/>
    <property type="molecule type" value="Genomic_DNA"/>
</dbReference>
<sequence>MEDAIIRCLKAILTVQGKGAILTDLWTSIETMHKMPESPAELQSLKQINDHNVSDSVSWEKILLKDEYYSLPPVVLPPSSQVPIQLSS</sequence>
<proteinExistence type="predicted"/>
<accession>A0A1D1VIZ8</accession>
<reference evidence="1 2" key="1">
    <citation type="journal article" date="2016" name="Nat. Commun.">
        <title>Extremotolerant tardigrade genome and improved radiotolerance of human cultured cells by tardigrade-unique protein.</title>
        <authorList>
            <person name="Hashimoto T."/>
            <person name="Horikawa D.D."/>
            <person name="Saito Y."/>
            <person name="Kuwahara H."/>
            <person name="Kozuka-Hata H."/>
            <person name="Shin-I T."/>
            <person name="Minakuchi Y."/>
            <person name="Ohishi K."/>
            <person name="Motoyama A."/>
            <person name="Aizu T."/>
            <person name="Enomoto A."/>
            <person name="Kondo K."/>
            <person name="Tanaka S."/>
            <person name="Hara Y."/>
            <person name="Koshikawa S."/>
            <person name="Sagara H."/>
            <person name="Miura T."/>
            <person name="Yokobori S."/>
            <person name="Miyagawa K."/>
            <person name="Suzuki Y."/>
            <person name="Kubo T."/>
            <person name="Oyama M."/>
            <person name="Kohara Y."/>
            <person name="Fujiyama A."/>
            <person name="Arakawa K."/>
            <person name="Katayama T."/>
            <person name="Toyoda A."/>
            <person name="Kunieda T."/>
        </authorList>
    </citation>
    <scope>NUCLEOTIDE SEQUENCE [LARGE SCALE GENOMIC DNA]</scope>
    <source>
        <strain evidence="1 2">YOKOZUNA-1</strain>
    </source>
</reference>
<name>A0A1D1VIZ8_RAMVA</name>
<keyword evidence="2" id="KW-1185">Reference proteome</keyword>
<dbReference type="Proteomes" id="UP000186922">
    <property type="component" value="Unassembled WGS sequence"/>
</dbReference>
<organism evidence="1 2">
    <name type="scientific">Ramazzottius varieornatus</name>
    <name type="common">Water bear</name>
    <name type="synonym">Tardigrade</name>
    <dbReference type="NCBI Taxonomy" id="947166"/>
    <lineage>
        <taxon>Eukaryota</taxon>
        <taxon>Metazoa</taxon>
        <taxon>Ecdysozoa</taxon>
        <taxon>Tardigrada</taxon>
        <taxon>Eutardigrada</taxon>
        <taxon>Parachela</taxon>
        <taxon>Hypsibioidea</taxon>
        <taxon>Ramazzottiidae</taxon>
        <taxon>Ramazzottius</taxon>
    </lineage>
</organism>
<evidence type="ECO:0000313" key="1">
    <source>
        <dbReference type="EMBL" id="GAV00776.1"/>
    </source>
</evidence>
<protein>
    <submittedName>
        <fullName evidence="1">Uncharacterized protein</fullName>
    </submittedName>
</protein>